<accession>A0A0F3L150</accession>
<dbReference type="Proteomes" id="UP000033651">
    <property type="component" value="Unassembled WGS sequence"/>
</dbReference>
<sequence>MNLRDLQERFAATLRGAPAISGLDGRGMAVYTNNYRSQLVSSLRDTYAKTRLWLGDGVFDELAESYVASTPPASWTLDAYGESFIESLDTHYPADPEIAELAWLDWHLRRAFSGADAEPIGVDGLVSADWEATGFRFVPTLRFRWTRTNATAIWHALNNESMPPAAEVFDVDAGVRVWRRDFSPRFTSMLAPECTCLDLALAGATFGEMCEALTRLHEPDTAARQAGALLRSWVDDGIVQGLVDG</sequence>
<dbReference type="RefSeq" id="WP_045828701.1">
    <property type="nucleotide sequence ID" value="NZ_JZRB01000013.1"/>
</dbReference>
<evidence type="ECO:0000259" key="1">
    <source>
        <dbReference type="Pfam" id="PF09836"/>
    </source>
</evidence>
<evidence type="ECO:0000313" key="2">
    <source>
        <dbReference type="EMBL" id="KJV36074.1"/>
    </source>
</evidence>
<dbReference type="Gene3D" id="1.10.150.690">
    <property type="entry name" value="DUF2063"/>
    <property type="match status" value="1"/>
</dbReference>
<dbReference type="Pfam" id="PF09836">
    <property type="entry name" value="DUF2063"/>
    <property type="match status" value="1"/>
</dbReference>
<dbReference type="AlphaFoldDB" id="A0A0F3L150"/>
<dbReference type="PATRIC" id="fig|345309.4.peg.434"/>
<name>A0A0F3L150_9GAMM</name>
<protein>
    <recommendedName>
        <fullName evidence="1">Putative DNA-binding domain-containing protein</fullName>
    </recommendedName>
</protein>
<keyword evidence="3" id="KW-1185">Reference proteome</keyword>
<feature type="domain" description="Putative DNA-binding" evidence="1">
    <location>
        <begin position="6"/>
        <end position="86"/>
    </location>
</feature>
<dbReference type="EMBL" id="JZRB01000013">
    <property type="protein sequence ID" value="KJV36074.1"/>
    <property type="molecule type" value="Genomic_DNA"/>
</dbReference>
<proteinExistence type="predicted"/>
<gene>
    <name evidence="2" type="ORF">VI08_06230</name>
</gene>
<dbReference type="InterPro" id="IPR018640">
    <property type="entry name" value="DUF2063"/>
</dbReference>
<comment type="caution">
    <text evidence="2">The sequence shown here is derived from an EMBL/GenBank/DDBJ whole genome shotgun (WGS) entry which is preliminary data.</text>
</comment>
<dbReference type="InterPro" id="IPR044922">
    <property type="entry name" value="DUF2063_N_sf"/>
</dbReference>
<evidence type="ECO:0000313" key="3">
    <source>
        <dbReference type="Proteomes" id="UP000033651"/>
    </source>
</evidence>
<reference evidence="2 3" key="1">
    <citation type="submission" date="2015-03" db="EMBL/GenBank/DDBJ databases">
        <title>Draft genome sequence of Luteibacter yeojuensis strain SU11.</title>
        <authorList>
            <person name="Sulaiman J."/>
            <person name="Priya K."/>
            <person name="Chan K.-G."/>
        </authorList>
    </citation>
    <scope>NUCLEOTIDE SEQUENCE [LARGE SCALE GENOMIC DNA]</scope>
    <source>
        <strain evidence="2 3">SU11</strain>
    </source>
</reference>
<dbReference type="OrthoDB" id="343356at2"/>
<organism evidence="2 3">
    <name type="scientific">Luteibacter yeojuensis</name>
    <dbReference type="NCBI Taxonomy" id="345309"/>
    <lineage>
        <taxon>Bacteria</taxon>
        <taxon>Pseudomonadati</taxon>
        <taxon>Pseudomonadota</taxon>
        <taxon>Gammaproteobacteria</taxon>
        <taxon>Lysobacterales</taxon>
        <taxon>Rhodanobacteraceae</taxon>
        <taxon>Luteibacter</taxon>
    </lineage>
</organism>